<feature type="non-terminal residue" evidence="2">
    <location>
        <position position="1"/>
    </location>
</feature>
<keyword evidence="3" id="KW-1185">Reference proteome</keyword>
<dbReference type="InterPro" id="IPR025312">
    <property type="entry name" value="DUF4216"/>
</dbReference>
<evidence type="ECO:0000313" key="3">
    <source>
        <dbReference type="Proteomes" id="UP000257109"/>
    </source>
</evidence>
<accession>A0A371EGU1</accession>
<dbReference type="PANTHER" id="PTHR48258">
    <property type="entry name" value="DUF4218 DOMAIN-CONTAINING PROTEIN-RELATED"/>
    <property type="match status" value="1"/>
</dbReference>
<comment type="caution">
    <text evidence="2">The sequence shown here is derived from an EMBL/GenBank/DDBJ whole genome shotgun (WGS) entry which is preliminary data.</text>
</comment>
<proteinExistence type="predicted"/>
<dbReference type="PANTHER" id="PTHR48258:SF9">
    <property type="entry name" value="OS01G0348150 PROTEIN"/>
    <property type="match status" value="1"/>
</dbReference>
<sequence>MPNFDVKCWNGYDTNQFSFYTKAQDHKSTIQNNGVMVDYTKFRVSVFKYKWVDNNVGVQPNELGFTLIDLDKVGYKGESFILASYAKQVFYVKDSSNQRWAVVLQ</sequence>
<dbReference type="Proteomes" id="UP000257109">
    <property type="component" value="Unassembled WGS sequence"/>
</dbReference>
<dbReference type="OrthoDB" id="1709318at2759"/>
<name>A0A371EGU1_MUCPR</name>
<protein>
    <recommendedName>
        <fullName evidence="1">DUF4216 domain-containing protein</fullName>
    </recommendedName>
</protein>
<feature type="domain" description="DUF4216" evidence="1">
    <location>
        <begin position="37"/>
        <end position="103"/>
    </location>
</feature>
<reference evidence="2" key="1">
    <citation type="submission" date="2018-05" db="EMBL/GenBank/DDBJ databases">
        <title>Draft genome of Mucuna pruriens seed.</title>
        <authorList>
            <person name="Nnadi N.E."/>
            <person name="Vos R."/>
            <person name="Hasami M.H."/>
            <person name="Devisetty U.K."/>
            <person name="Aguiy J.C."/>
        </authorList>
    </citation>
    <scope>NUCLEOTIDE SEQUENCE [LARGE SCALE GENOMIC DNA]</scope>
    <source>
        <strain evidence="2">JCA_2017</strain>
    </source>
</reference>
<evidence type="ECO:0000313" key="2">
    <source>
        <dbReference type="EMBL" id="RDX65206.1"/>
    </source>
</evidence>
<gene>
    <name evidence="2" type="ORF">CR513_56155</name>
</gene>
<dbReference type="EMBL" id="QJKJ01014019">
    <property type="protein sequence ID" value="RDX65206.1"/>
    <property type="molecule type" value="Genomic_DNA"/>
</dbReference>
<evidence type="ECO:0000259" key="1">
    <source>
        <dbReference type="Pfam" id="PF13952"/>
    </source>
</evidence>
<dbReference type="Pfam" id="PF13952">
    <property type="entry name" value="DUF4216"/>
    <property type="match status" value="1"/>
</dbReference>
<dbReference type="AlphaFoldDB" id="A0A371EGU1"/>
<organism evidence="2 3">
    <name type="scientific">Mucuna pruriens</name>
    <name type="common">Velvet bean</name>
    <name type="synonym">Dolichos pruriens</name>
    <dbReference type="NCBI Taxonomy" id="157652"/>
    <lineage>
        <taxon>Eukaryota</taxon>
        <taxon>Viridiplantae</taxon>
        <taxon>Streptophyta</taxon>
        <taxon>Embryophyta</taxon>
        <taxon>Tracheophyta</taxon>
        <taxon>Spermatophyta</taxon>
        <taxon>Magnoliopsida</taxon>
        <taxon>eudicotyledons</taxon>
        <taxon>Gunneridae</taxon>
        <taxon>Pentapetalae</taxon>
        <taxon>rosids</taxon>
        <taxon>fabids</taxon>
        <taxon>Fabales</taxon>
        <taxon>Fabaceae</taxon>
        <taxon>Papilionoideae</taxon>
        <taxon>50 kb inversion clade</taxon>
        <taxon>NPAAA clade</taxon>
        <taxon>indigoferoid/millettioid clade</taxon>
        <taxon>Phaseoleae</taxon>
        <taxon>Mucuna</taxon>
    </lineage>
</organism>